<feature type="region of interest" description="Disordered" evidence="2">
    <location>
        <begin position="173"/>
        <end position="200"/>
    </location>
</feature>
<comment type="caution">
    <text evidence="3">The sequence shown here is derived from an EMBL/GenBank/DDBJ whole genome shotgun (WGS) entry which is preliminary data.</text>
</comment>
<protein>
    <submittedName>
        <fullName evidence="3">Uncharacterized protein</fullName>
    </submittedName>
</protein>
<sequence length="200" mass="22005">MRQMGKYGTMFPLLPISEGVMLTWKAGLILPVAEALKVRSIATEAIDRTLALLAQTRSTLESLPAGECSRDELLANVIQAQQSALALRQERLDQLSEQLHCDDLLGLGQVRARLEALFASFSSAASWYADFWHSHIQDETTVYGGHAFLRSLAGRDRATTLNECQRISVTSNTTRVQTRSRASRTRQIAPVGAPPTSCYA</sequence>
<accession>A0ABX9ZHA5</accession>
<organism evidence="3 4">
    <name type="scientific">Pandoraea apista</name>
    <dbReference type="NCBI Taxonomy" id="93218"/>
    <lineage>
        <taxon>Bacteria</taxon>
        <taxon>Pseudomonadati</taxon>
        <taxon>Pseudomonadota</taxon>
        <taxon>Betaproteobacteria</taxon>
        <taxon>Burkholderiales</taxon>
        <taxon>Burkholderiaceae</taxon>
        <taxon>Pandoraea</taxon>
    </lineage>
</organism>
<keyword evidence="1" id="KW-0175">Coiled coil</keyword>
<evidence type="ECO:0000256" key="1">
    <source>
        <dbReference type="SAM" id="Coils"/>
    </source>
</evidence>
<dbReference type="RefSeq" id="WP_124988731.1">
    <property type="nucleotide sequence ID" value="NZ_PYYA01000060.1"/>
</dbReference>
<dbReference type="EMBL" id="RWHX01000093">
    <property type="protein sequence ID" value="RSK73742.1"/>
    <property type="molecule type" value="Genomic_DNA"/>
</dbReference>
<evidence type="ECO:0000313" key="3">
    <source>
        <dbReference type="EMBL" id="RSK73742.1"/>
    </source>
</evidence>
<feature type="coiled-coil region" evidence="1">
    <location>
        <begin position="70"/>
        <end position="98"/>
    </location>
</feature>
<gene>
    <name evidence="3" type="ORF">EJE83_25300</name>
</gene>
<evidence type="ECO:0000256" key="2">
    <source>
        <dbReference type="SAM" id="MobiDB-lite"/>
    </source>
</evidence>
<keyword evidence="4" id="KW-1185">Reference proteome</keyword>
<proteinExistence type="predicted"/>
<reference evidence="3 4" key="1">
    <citation type="submission" date="2018-12" db="EMBL/GenBank/DDBJ databases">
        <title>Whole genome sequence of a Pandoraea apista isolate from a patient with cystic fibrosis.</title>
        <authorList>
            <person name="Kenna D.T."/>
            <person name="Turton J.F."/>
        </authorList>
    </citation>
    <scope>NUCLEOTIDE SEQUENCE [LARGE SCALE GENOMIC DNA]</scope>
    <source>
        <strain evidence="3 4">Pa13324</strain>
    </source>
</reference>
<dbReference type="Proteomes" id="UP000270216">
    <property type="component" value="Unassembled WGS sequence"/>
</dbReference>
<evidence type="ECO:0000313" key="4">
    <source>
        <dbReference type="Proteomes" id="UP000270216"/>
    </source>
</evidence>
<name>A0ABX9ZHA5_9BURK</name>